<dbReference type="InterPro" id="IPR006311">
    <property type="entry name" value="TAT_signal"/>
</dbReference>
<dbReference type="InterPro" id="IPR038378">
    <property type="entry name" value="MHB_sf"/>
</dbReference>
<accession>A0ABT1H0V6</accession>
<dbReference type="PROSITE" id="PS51318">
    <property type="entry name" value="TAT"/>
    <property type="match status" value="1"/>
</dbReference>
<keyword evidence="1" id="KW-0732">Signal</keyword>
<sequence>MTTRRPRARVTRALALAAAGLGTAAALSLPAATASAAPQDRVPGTDCTTAQVERAVTATSPEVAGYLDNPRVRGEFERIVLLPEPQRTEEVDRLLQRNPRIAALVQQYRPIVDQRVALIYATCDRY</sequence>
<dbReference type="EMBL" id="JAMTCG010000003">
    <property type="protein sequence ID" value="MCP2160879.1"/>
    <property type="molecule type" value="Genomic_DNA"/>
</dbReference>
<feature type="chain" id="PRO_5046467294" evidence="1">
    <location>
        <begin position="37"/>
        <end position="126"/>
    </location>
</feature>
<dbReference type="Proteomes" id="UP001205740">
    <property type="component" value="Unassembled WGS sequence"/>
</dbReference>
<evidence type="ECO:0000313" key="2">
    <source>
        <dbReference type="EMBL" id="MCP2160879.1"/>
    </source>
</evidence>
<dbReference type="NCBIfam" id="TIGR04529">
    <property type="entry name" value="MTB_hemophore"/>
    <property type="match status" value="1"/>
</dbReference>
<dbReference type="InterPro" id="IPR032407">
    <property type="entry name" value="MHB"/>
</dbReference>
<organism evidence="2 3">
    <name type="scientific">Williamsia serinedens</name>
    <dbReference type="NCBI Taxonomy" id="391736"/>
    <lineage>
        <taxon>Bacteria</taxon>
        <taxon>Bacillati</taxon>
        <taxon>Actinomycetota</taxon>
        <taxon>Actinomycetes</taxon>
        <taxon>Mycobacteriales</taxon>
        <taxon>Nocardiaceae</taxon>
        <taxon>Williamsia</taxon>
    </lineage>
</organism>
<name>A0ABT1H0V6_9NOCA</name>
<keyword evidence="3" id="KW-1185">Reference proteome</keyword>
<proteinExistence type="predicted"/>
<evidence type="ECO:0000313" key="3">
    <source>
        <dbReference type="Proteomes" id="UP001205740"/>
    </source>
</evidence>
<dbReference type="RefSeq" id="WP_253654438.1">
    <property type="nucleotide sequence ID" value="NZ_BAAAOE010000003.1"/>
</dbReference>
<comment type="caution">
    <text evidence="2">The sequence shown here is derived from an EMBL/GenBank/DDBJ whole genome shotgun (WGS) entry which is preliminary data.</text>
</comment>
<evidence type="ECO:0000256" key="1">
    <source>
        <dbReference type="SAM" id="SignalP"/>
    </source>
</evidence>
<feature type="signal peptide" evidence="1">
    <location>
        <begin position="1"/>
        <end position="36"/>
    </location>
</feature>
<reference evidence="2 3" key="1">
    <citation type="submission" date="2022-06" db="EMBL/GenBank/DDBJ databases">
        <title>Genomic Encyclopedia of Archaeal and Bacterial Type Strains, Phase II (KMG-II): from individual species to whole genera.</title>
        <authorList>
            <person name="Goeker M."/>
        </authorList>
    </citation>
    <scope>NUCLEOTIDE SEQUENCE [LARGE SCALE GENOMIC DNA]</scope>
    <source>
        <strain evidence="2 3">DSM 45037</strain>
    </source>
</reference>
<gene>
    <name evidence="2" type="ORF">LX12_002066</name>
</gene>
<dbReference type="Gene3D" id="1.20.20.20">
    <property type="entry name" value="Haemophore, haem-binding domain"/>
    <property type="match status" value="1"/>
</dbReference>
<protein>
    <submittedName>
        <fullName evidence="2">Hemophore-related protein, Rv0203/Rv1174c family</fullName>
    </submittedName>
</protein>